<accession>A0A532VA38</accession>
<dbReference type="Proteomes" id="UP000317778">
    <property type="component" value="Unassembled WGS sequence"/>
</dbReference>
<dbReference type="GO" id="GO:0006508">
    <property type="term" value="P:proteolysis"/>
    <property type="evidence" value="ECO:0007669"/>
    <property type="project" value="InterPro"/>
</dbReference>
<comment type="caution">
    <text evidence="5">The sequence shown here is derived from an EMBL/GenBank/DDBJ whole genome shotgun (WGS) entry which is preliminary data.</text>
</comment>
<dbReference type="Pfam" id="PF00675">
    <property type="entry name" value="Peptidase_M16"/>
    <property type="match status" value="1"/>
</dbReference>
<dbReference type="InterPro" id="IPR050361">
    <property type="entry name" value="MPP/UQCRC_Complex"/>
</dbReference>
<dbReference type="SUPFAM" id="SSF63411">
    <property type="entry name" value="LuxS/MPP-like metallohydrolase"/>
    <property type="match status" value="2"/>
</dbReference>
<feature type="domain" description="Peptidase M16 C-terminal" evidence="4">
    <location>
        <begin position="248"/>
        <end position="423"/>
    </location>
</feature>
<dbReference type="GO" id="GO:0046872">
    <property type="term" value="F:metal ion binding"/>
    <property type="evidence" value="ECO:0007669"/>
    <property type="project" value="InterPro"/>
</dbReference>
<evidence type="ECO:0000259" key="3">
    <source>
        <dbReference type="Pfam" id="PF00675"/>
    </source>
</evidence>
<dbReference type="InterPro" id="IPR001431">
    <property type="entry name" value="Pept_M16_Zn_BS"/>
</dbReference>
<dbReference type="AlphaFoldDB" id="A0A532VA38"/>
<comment type="similarity">
    <text evidence="1 2">Belongs to the peptidase M16 family.</text>
</comment>
<dbReference type="PANTHER" id="PTHR11851">
    <property type="entry name" value="METALLOPROTEASE"/>
    <property type="match status" value="1"/>
</dbReference>
<evidence type="ECO:0000256" key="2">
    <source>
        <dbReference type="RuleBase" id="RU004447"/>
    </source>
</evidence>
<dbReference type="EMBL" id="NJBO01000002">
    <property type="protein sequence ID" value="TKJ44012.1"/>
    <property type="molecule type" value="Genomic_DNA"/>
</dbReference>
<dbReference type="InterPro" id="IPR011765">
    <property type="entry name" value="Pept_M16_N"/>
</dbReference>
<dbReference type="InterPro" id="IPR007863">
    <property type="entry name" value="Peptidase_M16_C"/>
</dbReference>
<reference evidence="5 6" key="1">
    <citation type="submission" date="2017-06" db="EMBL/GenBank/DDBJ databases">
        <title>Novel microbial phyla capable of carbon fixation and sulfur reduction in deep-sea sediments.</title>
        <authorList>
            <person name="Huang J."/>
            <person name="Baker B."/>
            <person name="Wang Y."/>
        </authorList>
    </citation>
    <scope>NUCLEOTIDE SEQUENCE [LARGE SCALE GENOMIC DNA]</scope>
    <source>
        <strain evidence="5">B3_TA06</strain>
    </source>
</reference>
<feature type="domain" description="Peptidase M16 N-terminal" evidence="3">
    <location>
        <begin position="47"/>
        <end position="116"/>
    </location>
</feature>
<proteinExistence type="inferred from homology"/>
<dbReference type="Gene3D" id="3.30.830.10">
    <property type="entry name" value="Metalloenzyme, LuxS/M16 peptidase-like"/>
    <property type="match status" value="2"/>
</dbReference>
<evidence type="ECO:0000313" key="5">
    <source>
        <dbReference type="EMBL" id="TKJ44012.1"/>
    </source>
</evidence>
<organism evidence="5 6">
    <name type="scientific">candidate division TA06 bacterium B3_TA06</name>
    <dbReference type="NCBI Taxonomy" id="2012487"/>
    <lineage>
        <taxon>Bacteria</taxon>
        <taxon>Bacteria division TA06</taxon>
    </lineage>
</organism>
<dbReference type="PROSITE" id="PS00143">
    <property type="entry name" value="INSULINASE"/>
    <property type="match status" value="1"/>
</dbReference>
<evidence type="ECO:0000256" key="1">
    <source>
        <dbReference type="ARBA" id="ARBA00007261"/>
    </source>
</evidence>
<dbReference type="InterPro" id="IPR011249">
    <property type="entry name" value="Metalloenz_LuxS/M16"/>
</dbReference>
<name>A0A532VA38_UNCT6</name>
<evidence type="ECO:0000259" key="4">
    <source>
        <dbReference type="Pfam" id="PF05193"/>
    </source>
</evidence>
<dbReference type="PANTHER" id="PTHR11851:SF49">
    <property type="entry name" value="MITOCHONDRIAL-PROCESSING PEPTIDASE SUBUNIT ALPHA"/>
    <property type="match status" value="1"/>
</dbReference>
<dbReference type="GO" id="GO:0004222">
    <property type="term" value="F:metalloendopeptidase activity"/>
    <property type="evidence" value="ECO:0007669"/>
    <property type="project" value="InterPro"/>
</dbReference>
<sequence length="494" mass="56088">MRRLPKILFAIFAGSIPIIGVSGTYAEIEERVVEHQLANGMRFLIFERHEAPLVSMVIAVKAGAVNEVTNKTGLAHFLEHLAFKGTQRIGTTNYKAERKALEELDAAFKAYHKAEQEGADSEVLETLYAEFKQRQERASSYIVQGELSEIYDRNGATRFNASTGYDYTTYIITLPSNRFELWCAMESDRMANPVFREFYSERDVILEERRMRTDNSPRGLFYEEFRSVSYKAHPYGHPIIGHLSDMENLSRKDVRAFYETYYVPQHMTAAIVGDVNAEEIIPLIDKYFGRIPKRPNPPELITKEPEQPGVRRVQMQIGRQPRLYMGFPTVSEGHEDELALDLLASVLGQGRTSRLYRALVEERKLASSVRAGHTTMLYAGQLGFSGTPIETVTAAELEQAVLGELAELKENPITEEELDAARARWKVRIYTYLSSNLGMGYMLAQGDQGNTGWQDIFRIPERAEKITPQDLMDAAERYIDPDKRSVGLMEVAND</sequence>
<gene>
    <name evidence="5" type="ORF">CEE36_02510</name>
</gene>
<protein>
    <submittedName>
        <fullName evidence="5">Peptidase M16</fullName>
    </submittedName>
</protein>
<evidence type="ECO:0000313" key="6">
    <source>
        <dbReference type="Proteomes" id="UP000317778"/>
    </source>
</evidence>
<dbReference type="Pfam" id="PF05193">
    <property type="entry name" value="Peptidase_M16_C"/>
    <property type="match status" value="1"/>
</dbReference>